<dbReference type="GO" id="GO:0005198">
    <property type="term" value="F:structural molecule activity"/>
    <property type="evidence" value="ECO:0007669"/>
    <property type="project" value="InterPro"/>
</dbReference>
<dbReference type="EMBL" id="CP035807">
    <property type="protein sequence ID" value="QEN05819.1"/>
    <property type="molecule type" value="Genomic_DNA"/>
</dbReference>
<name>A0A5C1QFI9_9SPIO</name>
<dbReference type="Proteomes" id="UP000323824">
    <property type="component" value="Chromosome"/>
</dbReference>
<keyword evidence="8" id="KW-0282">Flagellum</keyword>
<evidence type="ECO:0000259" key="7">
    <source>
        <dbReference type="Pfam" id="PF00700"/>
    </source>
</evidence>
<reference evidence="8 9" key="2">
    <citation type="submission" date="2019-09" db="EMBL/GenBank/DDBJ databases">
        <title>Complete Genome Sequence and Methylome Analysis of free living Spirochaetas.</title>
        <authorList>
            <person name="Leshcheva N."/>
            <person name="Mikheeva N."/>
        </authorList>
    </citation>
    <scope>NUCLEOTIDE SEQUENCE [LARGE SCALE GENOMIC DNA]</scope>
    <source>
        <strain evidence="8 9">P</strain>
    </source>
</reference>
<evidence type="ECO:0000256" key="5">
    <source>
        <dbReference type="ARBA" id="ARBA00023143"/>
    </source>
</evidence>
<dbReference type="InterPro" id="IPR010810">
    <property type="entry name" value="Flagellin_hook_IN_motif"/>
</dbReference>
<comment type="similarity">
    <text evidence="3">Belongs to the bacterial flagellin family.</text>
</comment>
<dbReference type="Pfam" id="PF07196">
    <property type="entry name" value="Flagellin_IN"/>
    <property type="match status" value="1"/>
</dbReference>
<feature type="domain" description="Flagellin N-terminal" evidence="6">
    <location>
        <begin position="4"/>
        <end position="140"/>
    </location>
</feature>
<gene>
    <name evidence="8" type="ORF">EW093_14280</name>
</gene>
<feature type="domain" description="Flagellin C-terminal" evidence="7">
    <location>
        <begin position="332"/>
        <end position="411"/>
    </location>
</feature>
<dbReference type="NCBIfam" id="TIGR02550">
    <property type="entry name" value="flagell_flgL"/>
    <property type="match status" value="1"/>
</dbReference>
<proteinExistence type="inferred from homology"/>
<dbReference type="OrthoDB" id="9758307at2"/>
<evidence type="ECO:0000256" key="4">
    <source>
        <dbReference type="ARBA" id="ARBA00022764"/>
    </source>
</evidence>
<dbReference type="RefSeq" id="WP_149569053.1">
    <property type="nucleotide sequence ID" value="NZ_CP035807.1"/>
</dbReference>
<dbReference type="Gene3D" id="1.20.1330.10">
    <property type="entry name" value="f41 fragment of flagellin, N-terminal domain"/>
    <property type="match status" value="2"/>
</dbReference>
<keyword evidence="8" id="KW-0969">Cilium</keyword>
<dbReference type="SUPFAM" id="SSF64518">
    <property type="entry name" value="Phase 1 flagellin"/>
    <property type="match status" value="1"/>
</dbReference>
<dbReference type="InterPro" id="IPR001492">
    <property type="entry name" value="Flagellin"/>
</dbReference>
<dbReference type="GO" id="GO:0055040">
    <property type="term" value="C:periplasmic flagellum"/>
    <property type="evidence" value="ECO:0007669"/>
    <property type="project" value="UniProtKB-SubCell"/>
</dbReference>
<evidence type="ECO:0000256" key="2">
    <source>
        <dbReference type="ARBA" id="ARBA00004631"/>
    </source>
</evidence>
<accession>A0A5C1QFI9</accession>
<comment type="function">
    <text evidence="1">Component of the core of the flagella.</text>
</comment>
<dbReference type="GO" id="GO:0071973">
    <property type="term" value="P:bacterial-type flagellum-dependent cell motility"/>
    <property type="evidence" value="ECO:0007669"/>
    <property type="project" value="InterPro"/>
</dbReference>
<dbReference type="PANTHER" id="PTHR42792">
    <property type="entry name" value="FLAGELLIN"/>
    <property type="match status" value="1"/>
</dbReference>
<keyword evidence="4" id="KW-0574">Periplasm</keyword>
<dbReference type="GO" id="GO:0009424">
    <property type="term" value="C:bacterial-type flagellum hook"/>
    <property type="evidence" value="ECO:0007669"/>
    <property type="project" value="InterPro"/>
</dbReference>
<evidence type="ECO:0000313" key="9">
    <source>
        <dbReference type="Proteomes" id="UP000323824"/>
    </source>
</evidence>
<dbReference type="InterPro" id="IPR013384">
    <property type="entry name" value="Flagell_FlgL"/>
</dbReference>
<dbReference type="KEGG" id="sper:EW093_14280"/>
<sequence>MRRISTNMPNQDFRYSLSVRNDKLNSVKNGISGQSKITDLRNDPIAAAHSTRLTSNIRHIDRYERNIAHTQEKYAIAEGYMSSGIDVMQRLKELNVQASQGTYNKEDLKIMASEVDQLLGELITIANGRDSDGSTIFSGERSDVEPFEVLMGHVEGKSGVSITEVNYTGTLSNNIVEISENSYVKENFPGNEVFWAENQTVYSSVDSSTYIATEDSNLSINGVDIGITSGDNVHTIIDKINKSDVAVRASLDPVYNSLVLNTTSPHQLMIEDSGNSMESLGILAPNNLAPPNNYNNSARVSGGSLFDAVISLRDNMLKGDVDSIGSKNLGQMELAFNNLTAKQAELGSLDERLNLRSDSLAYTKESNSNFNSLLTDIDMSEAIIEMNMLEYAQKASYQLAGKMFKTSLMDYIR</sequence>
<dbReference type="AlphaFoldDB" id="A0A5C1QFI9"/>
<dbReference type="PANTHER" id="PTHR42792:SF1">
    <property type="entry name" value="FLAGELLAR HOOK-ASSOCIATED PROTEIN 3"/>
    <property type="match status" value="1"/>
</dbReference>
<evidence type="ECO:0000313" key="8">
    <source>
        <dbReference type="EMBL" id="QEN05819.1"/>
    </source>
</evidence>
<dbReference type="Pfam" id="PF00700">
    <property type="entry name" value="Flagellin_C"/>
    <property type="match status" value="1"/>
</dbReference>
<dbReference type="Pfam" id="PF00669">
    <property type="entry name" value="Flagellin_N"/>
    <property type="match status" value="1"/>
</dbReference>
<dbReference type="InterPro" id="IPR001029">
    <property type="entry name" value="Flagellin_N"/>
</dbReference>
<protein>
    <submittedName>
        <fullName evidence="8">Flagellar hook-associated protein 3</fullName>
    </submittedName>
</protein>
<dbReference type="InterPro" id="IPR046358">
    <property type="entry name" value="Flagellin_C"/>
</dbReference>
<keyword evidence="8" id="KW-0966">Cell projection</keyword>
<evidence type="ECO:0000256" key="1">
    <source>
        <dbReference type="ARBA" id="ARBA00004095"/>
    </source>
</evidence>
<evidence type="ECO:0000256" key="3">
    <source>
        <dbReference type="ARBA" id="ARBA00005709"/>
    </source>
</evidence>
<comment type="subcellular location">
    <subcellularLocation>
        <location evidence="2">Periplasmic flagellum</location>
    </subcellularLocation>
</comment>
<reference evidence="8 9" key="1">
    <citation type="submission" date="2019-02" db="EMBL/GenBank/DDBJ databases">
        <authorList>
            <person name="Fomenkov A."/>
            <person name="Dubinina G."/>
            <person name="Grabovich M."/>
            <person name="Vincze T."/>
            <person name="Roberts R.J."/>
        </authorList>
    </citation>
    <scope>NUCLEOTIDE SEQUENCE [LARGE SCALE GENOMIC DNA]</scope>
    <source>
        <strain evidence="8 9">P</strain>
    </source>
</reference>
<dbReference type="NCBIfam" id="NF005187">
    <property type="entry name" value="PRK06663.1"/>
    <property type="match status" value="1"/>
</dbReference>
<keyword evidence="9" id="KW-1185">Reference proteome</keyword>
<organism evidence="8 9">
    <name type="scientific">Thiospirochaeta perfilievii</name>
    <dbReference type="NCBI Taxonomy" id="252967"/>
    <lineage>
        <taxon>Bacteria</taxon>
        <taxon>Pseudomonadati</taxon>
        <taxon>Spirochaetota</taxon>
        <taxon>Spirochaetia</taxon>
        <taxon>Spirochaetales</taxon>
        <taxon>Spirochaetaceae</taxon>
        <taxon>Thiospirochaeta</taxon>
    </lineage>
</organism>
<evidence type="ECO:0000259" key="6">
    <source>
        <dbReference type="Pfam" id="PF00669"/>
    </source>
</evidence>
<keyword evidence="5" id="KW-0975">Bacterial flagellum</keyword>